<protein>
    <recommendedName>
        <fullName evidence="4">Apple domain-containing protein</fullName>
    </recommendedName>
</protein>
<comment type="caution">
    <text evidence="2">The sequence shown here is derived from an EMBL/GenBank/DDBJ whole genome shotgun (WGS) entry which is preliminary data.</text>
</comment>
<evidence type="ECO:0000313" key="2">
    <source>
        <dbReference type="EMBL" id="OQO04011.1"/>
    </source>
</evidence>
<dbReference type="Proteomes" id="UP000192596">
    <property type="component" value="Unassembled WGS sequence"/>
</dbReference>
<feature type="signal peptide" evidence="1">
    <location>
        <begin position="1"/>
        <end position="21"/>
    </location>
</feature>
<dbReference type="EMBL" id="NAJO01000023">
    <property type="protein sequence ID" value="OQO04011.1"/>
    <property type="molecule type" value="Genomic_DNA"/>
</dbReference>
<keyword evidence="3" id="KW-1185">Reference proteome</keyword>
<accession>A0A1V8SYA4</accession>
<feature type="chain" id="PRO_5012258027" description="Apple domain-containing protein" evidence="1">
    <location>
        <begin position="22"/>
        <end position="144"/>
    </location>
</feature>
<gene>
    <name evidence="2" type="ORF">B0A48_10654</name>
</gene>
<name>A0A1V8SYA4_9PEZI</name>
<sequence length="144" mass="15001">MPTVTNILALAVLALTSTVISAPTDGPTEYLAEALEKRAGAWIAGQSQCPQDNLTVYTGPAGGRYLIKCSVDTEVGGYLAESPANTNTPTNFRDCMALCGHYSGKCTRVSHIGAPMADGTCYVKGSTGNVKDADQCHKVGTKIS</sequence>
<evidence type="ECO:0000256" key="1">
    <source>
        <dbReference type="SAM" id="SignalP"/>
    </source>
</evidence>
<evidence type="ECO:0008006" key="4">
    <source>
        <dbReference type="Google" id="ProtNLM"/>
    </source>
</evidence>
<keyword evidence="1" id="KW-0732">Signal</keyword>
<organism evidence="2 3">
    <name type="scientific">Cryoendolithus antarcticus</name>
    <dbReference type="NCBI Taxonomy" id="1507870"/>
    <lineage>
        <taxon>Eukaryota</taxon>
        <taxon>Fungi</taxon>
        <taxon>Dikarya</taxon>
        <taxon>Ascomycota</taxon>
        <taxon>Pezizomycotina</taxon>
        <taxon>Dothideomycetes</taxon>
        <taxon>Dothideomycetidae</taxon>
        <taxon>Cladosporiales</taxon>
        <taxon>Cladosporiaceae</taxon>
        <taxon>Cryoendolithus</taxon>
    </lineage>
</organism>
<dbReference type="AlphaFoldDB" id="A0A1V8SYA4"/>
<reference evidence="3" key="1">
    <citation type="submission" date="2017-03" db="EMBL/GenBank/DDBJ databases">
        <title>Genomes of endolithic fungi from Antarctica.</title>
        <authorList>
            <person name="Coleine C."/>
            <person name="Masonjones S."/>
            <person name="Stajich J.E."/>
        </authorList>
    </citation>
    <scope>NUCLEOTIDE SEQUENCE [LARGE SCALE GENOMIC DNA]</scope>
    <source>
        <strain evidence="3">CCFEE 5527</strain>
    </source>
</reference>
<dbReference type="InParanoid" id="A0A1V8SYA4"/>
<proteinExistence type="predicted"/>
<evidence type="ECO:0000313" key="3">
    <source>
        <dbReference type="Proteomes" id="UP000192596"/>
    </source>
</evidence>